<name>A0A7Y8KXM0_9BURK</name>
<organism evidence="1 2">
    <name type="scientific">Hydrogenophaga aromaticivorans</name>
    <dbReference type="NCBI Taxonomy" id="2610898"/>
    <lineage>
        <taxon>Bacteria</taxon>
        <taxon>Pseudomonadati</taxon>
        <taxon>Pseudomonadota</taxon>
        <taxon>Betaproteobacteria</taxon>
        <taxon>Burkholderiales</taxon>
        <taxon>Comamonadaceae</taxon>
        <taxon>Hydrogenophaga</taxon>
    </lineage>
</organism>
<comment type="caution">
    <text evidence="1">The sequence shown here is derived from an EMBL/GenBank/DDBJ whole genome shotgun (WGS) entry which is preliminary data.</text>
</comment>
<evidence type="ECO:0000313" key="2">
    <source>
        <dbReference type="Proteomes" id="UP000545507"/>
    </source>
</evidence>
<keyword evidence="2" id="KW-1185">Reference proteome</keyword>
<dbReference type="Proteomes" id="UP000545507">
    <property type="component" value="Unassembled WGS sequence"/>
</dbReference>
<dbReference type="Pfam" id="PF04519">
    <property type="entry name" value="Bactofilin"/>
    <property type="match status" value="1"/>
</dbReference>
<accession>A0A7Y8KXM0</accession>
<protein>
    <submittedName>
        <fullName evidence="1">Polymer-forming cytoskeletal protein</fullName>
    </submittedName>
</protein>
<proteinExistence type="predicted"/>
<gene>
    <name evidence="1" type="ORF">F3K02_13110</name>
</gene>
<evidence type="ECO:0000313" key="1">
    <source>
        <dbReference type="EMBL" id="NWF46184.1"/>
    </source>
</evidence>
<reference evidence="1 2" key="1">
    <citation type="submission" date="2019-09" db="EMBL/GenBank/DDBJ databases">
        <title>Hydrogenophaga aromatica sp. nov., isolated from a para-xylene-degrading enrichment culture.</title>
        <authorList>
            <person name="Tancsics A."/>
            <person name="Banerjee S."/>
        </authorList>
    </citation>
    <scope>NUCLEOTIDE SEQUENCE [LARGE SCALE GENOMIC DNA]</scope>
    <source>
        <strain evidence="1 2">D2P1</strain>
    </source>
</reference>
<dbReference type="AlphaFoldDB" id="A0A7Y8KXM0"/>
<dbReference type="EMBL" id="VYGV01000011">
    <property type="protein sequence ID" value="NWF46184.1"/>
    <property type="molecule type" value="Genomic_DNA"/>
</dbReference>
<sequence>MQHSSHPMPVETTTTSIGLERCTSLPQQFSGATSSDFDSTVDPHSMVEGNFQSDGDASILIDGRFRGQIDLGRGSLLVIGAGGVVEDSTVTADFVVVLGAFTGTAHARLALEVMAEAVVDGDLRYGARVTIHSKAAIQGKLSAIPA</sequence>
<dbReference type="InterPro" id="IPR007607">
    <property type="entry name" value="BacA/B"/>
</dbReference>